<proteinExistence type="predicted"/>
<protein>
    <submittedName>
        <fullName evidence="1">Polyketide associated protein</fullName>
    </submittedName>
</protein>
<dbReference type="AlphaFoldDB" id="A0A6N7ZDJ7"/>
<gene>
    <name evidence="1" type="ORF">GKO32_37805</name>
</gene>
<dbReference type="Proteomes" id="UP000440096">
    <property type="component" value="Unassembled WGS sequence"/>
</dbReference>
<feature type="non-terminal residue" evidence="1">
    <location>
        <position position="152"/>
    </location>
</feature>
<comment type="caution">
    <text evidence="1">The sequence shown here is derived from an EMBL/GenBank/DDBJ whole genome shotgun (WGS) entry which is preliminary data.</text>
</comment>
<name>A0A6N7ZDJ7_9PSEU</name>
<evidence type="ECO:0000313" key="2">
    <source>
        <dbReference type="Proteomes" id="UP000440096"/>
    </source>
</evidence>
<dbReference type="InterPro" id="IPR023213">
    <property type="entry name" value="CAT-like_dom_sf"/>
</dbReference>
<organism evidence="1 2">
    <name type="scientific">Amycolatopsis pithecellobii</name>
    <dbReference type="NCBI Taxonomy" id="664692"/>
    <lineage>
        <taxon>Bacteria</taxon>
        <taxon>Bacillati</taxon>
        <taxon>Actinomycetota</taxon>
        <taxon>Actinomycetes</taxon>
        <taxon>Pseudonocardiales</taxon>
        <taxon>Pseudonocardiaceae</taxon>
        <taxon>Amycolatopsis</taxon>
    </lineage>
</organism>
<accession>A0A6N7ZDJ7</accession>
<dbReference type="SUPFAM" id="SSF52777">
    <property type="entry name" value="CoA-dependent acyltransferases"/>
    <property type="match status" value="1"/>
</dbReference>
<dbReference type="EMBL" id="WMBA01000144">
    <property type="protein sequence ID" value="MTD59697.1"/>
    <property type="molecule type" value="Genomic_DNA"/>
</dbReference>
<keyword evidence="2" id="KW-1185">Reference proteome</keyword>
<evidence type="ECO:0000313" key="1">
    <source>
        <dbReference type="EMBL" id="MTD59697.1"/>
    </source>
</evidence>
<reference evidence="1 2" key="1">
    <citation type="submission" date="2019-11" db="EMBL/GenBank/DDBJ databases">
        <title>Draft genome of Amycolatopsis RM579.</title>
        <authorList>
            <person name="Duangmal K."/>
            <person name="Mingma R."/>
        </authorList>
    </citation>
    <scope>NUCLEOTIDE SEQUENCE [LARGE SCALE GENOMIC DNA]</scope>
    <source>
        <strain evidence="1 2">RM579</strain>
    </source>
</reference>
<sequence length="152" mass="17193">MQRELDDIEITKLAYTPAYAVNYTGRVDRSALEQAFDVLCERHPVLRARTVFEHDHWFLRADPDHRPPMTVLSGDERTLLQEVGIPCDARKEMAKLLLIEDGEHHGAIALRANHATLDGRHLTAVFTELWEIYTQLVNGVPVTAEPGTLPES</sequence>
<dbReference type="Gene3D" id="3.30.559.10">
    <property type="entry name" value="Chloramphenicol acetyltransferase-like domain"/>
    <property type="match status" value="1"/>
</dbReference>